<accession>A0AAN6IAL9</accession>
<reference evidence="4" key="1">
    <citation type="journal article" date="2022" name="bioRxiv">
        <title>Deciphering the potential niche of two novel black yeast fungi from a biological soil crust based on their genomes, phenotypes, and melanin regulation.</title>
        <authorList>
            <consortium name="DOE Joint Genome Institute"/>
            <person name="Carr E.C."/>
            <person name="Barton Q."/>
            <person name="Grambo S."/>
            <person name="Sullivan M."/>
            <person name="Renfro C.M."/>
            <person name="Kuo A."/>
            <person name="Pangilinan J."/>
            <person name="Lipzen A."/>
            <person name="Keymanesh K."/>
            <person name="Savage E."/>
            <person name="Barry K."/>
            <person name="Grigoriev I.V."/>
            <person name="Riekhof W.R."/>
            <person name="Harris S.S."/>
        </authorList>
    </citation>
    <scope>NUCLEOTIDE SEQUENCE</scope>
    <source>
        <strain evidence="4">JF 03-4F</strain>
    </source>
</reference>
<evidence type="ECO:0000256" key="1">
    <source>
        <dbReference type="ARBA" id="ARBA00008998"/>
    </source>
</evidence>
<evidence type="ECO:0000313" key="5">
    <source>
        <dbReference type="Proteomes" id="UP001203852"/>
    </source>
</evidence>
<feature type="region of interest" description="Disordered" evidence="2">
    <location>
        <begin position="153"/>
        <end position="180"/>
    </location>
</feature>
<keyword evidence="5" id="KW-1185">Reference proteome</keyword>
<dbReference type="InterPro" id="IPR039730">
    <property type="entry name" value="Jlp2/Ccd25"/>
</dbReference>
<evidence type="ECO:0000256" key="2">
    <source>
        <dbReference type="SAM" id="MobiDB-lite"/>
    </source>
</evidence>
<gene>
    <name evidence="4" type="ORF">EDD36DRAFT_443861</name>
</gene>
<sequence>MVYYFKSTVVDPPAFLYVGKDKVENEDLIKFGWDEDRQFHVDNLSSAHLYLRLKAGESWKSIDRALLEDCAQLTKANSIEGNKKDDVTIIYTPWSNLKKDGSMATGQVSFHDQKMVKKILVPARQNIIVNRLNKTRVEKFPDLLAEREAEQRERRKAERIQREQQKAKDREERQRHEELRWQKDHAYDDIMREENMVSNQDRDATFYEDDFM</sequence>
<dbReference type="InterPro" id="IPR008532">
    <property type="entry name" value="NFACT_RNA-bd"/>
</dbReference>
<dbReference type="AlphaFoldDB" id="A0AAN6IAL9"/>
<dbReference type="Pfam" id="PF05670">
    <property type="entry name" value="NFACT-R_1"/>
    <property type="match status" value="1"/>
</dbReference>
<protein>
    <recommendedName>
        <fullName evidence="3">NFACT RNA-binding domain-containing protein</fullName>
    </recommendedName>
</protein>
<dbReference type="PANTHER" id="PTHR13049">
    <property type="entry name" value="DUF814-RELATED"/>
    <property type="match status" value="1"/>
</dbReference>
<proteinExistence type="inferred from homology"/>
<dbReference type="EMBL" id="MU404358">
    <property type="protein sequence ID" value="KAI1610326.1"/>
    <property type="molecule type" value="Genomic_DNA"/>
</dbReference>
<evidence type="ECO:0000313" key="4">
    <source>
        <dbReference type="EMBL" id="KAI1610326.1"/>
    </source>
</evidence>
<dbReference type="PANTHER" id="PTHR13049:SF2">
    <property type="entry name" value="COILED-COIL DOMAIN-CONTAINING PROTEIN 25"/>
    <property type="match status" value="1"/>
</dbReference>
<feature type="compositionally biased region" description="Basic and acidic residues" evidence="2">
    <location>
        <begin position="193"/>
        <end position="205"/>
    </location>
</feature>
<feature type="region of interest" description="Disordered" evidence="2">
    <location>
        <begin position="193"/>
        <end position="212"/>
    </location>
</feature>
<comment type="caution">
    <text evidence="4">The sequence shown here is derived from an EMBL/GenBank/DDBJ whole genome shotgun (WGS) entry which is preliminary data.</text>
</comment>
<dbReference type="Proteomes" id="UP001203852">
    <property type="component" value="Unassembled WGS sequence"/>
</dbReference>
<name>A0AAN6IAL9_9EURO</name>
<feature type="domain" description="NFACT RNA-binding" evidence="3">
    <location>
        <begin position="1"/>
        <end position="112"/>
    </location>
</feature>
<evidence type="ECO:0000259" key="3">
    <source>
        <dbReference type="Pfam" id="PF05670"/>
    </source>
</evidence>
<organism evidence="4 5">
    <name type="scientific">Exophiala viscosa</name>
    <dbReference type="NCBI Taxonomy" id="2486360"/>
    <lineage>
        <taxon>Eukaryota</taxon>
        <taxon>Fungi</taxon>
        <taxon>Dikarya</taxon>
        <taxon>Ascomycota</taxon>
        <taxon>Pezizomycotina</taxon>
        <taxon>Eurotiomycetes</taxon>
        <taxon>Chaetothyriomycetidae</taxon>
        <taxon>Chaetothyriales</taxon>
        <taxon>Herpotrichiellaceae</taxon>
        <taxon>Exophiala</taxon>
    </lineage>
</organism>
<comment type="similarity">
    <text evidence="1">Belongs to the CCDC25 family.</text>
</comment>